<dbReference type="Pfam" id="PF23135">
    <property type="entry name" value="TRI4_N"/>
    <property type="match status" value="1"/>
</dbReference>
<dbReference type="GO" id="GO:0072344">
    <property type="term" value="P:rescue of stalled ribosome"/>
    <property type="evidence" value="ECO:0007669"/>
    <property type="project" value="InterPro"/>
</dbReference>
<feature type="domain" description="Activating signal cointegrator 1 N-terminal" evidence="4">
    <location>
        <begin position="24"/>
        <end position="61"/>
    </location>
</feature>
<proteinExistence type="predicted"/>
<evidence type="ECO:0008006" key="6">
    <source>
        <dbReference type="Google" id="ProtNLM"/>
    </source>
</evidence>
<gene>
    <name evidence="5" type="ORF">TGEB3V08_LOCUS8722</name>
</gene>
<accession>A0A7R9K444</accession>
<dbReference type="PANTHER" id="PTHR12963:SF4">
    <property type="entry name" value="ACTIVATING SIGNAL COINTEGRATOR 1"/>
    <property type="match status" value="1"/>
</dbReference>
<dbReference type="InterPro" id="IPR056993">
    <property type="entry name" value="TRIP4_3rd_dom"/>
</dbReference>
<dbReference type="AlphaFoldDB" id="A0A7R9K444"/>
<dbReference type="GO" id="GO:0008270">
    <property type="term" value="F:zinc ion binding"/>
    <property type="evidence" value="ECO:0007669"/>
    <property type="project" value="InterPro"/>
</dbReference>
<dbReference type="Pfam" id="PF06221">
    <property type="entry name" value="zf-C2HC5"/>
    <property type="match status" value="1"/>
</dbReference>
<feature type="domain" description="Activating signal cointegrator 1 third" evidence="3">
    <location>
        <begin position="272"/>
        <end position="324"/>
    </location>
</feature>
<dbReference type="EMBL" id="OE843510">
    <property type="protein sequence ID" value="CAD7603333.1"/>
    <property type="molecule type" value="Genomic_DNA"/>
</dbReference>
<feature type="domain" description="TRIP4/RQT4 C2HC5-type zinc finger" evidence="2">
    <location>
        <begin position="177"/>
        <end position="223"/>
    </location>
</feature>
<sequence>MHWVHVFAMFVHDRPRQELQMDWYILGIENARDLEDYLKTLLDFNNPNHRRFLTELIRRRQTVLGKGDSNVQGYKKPVLEQDYFSSKQTEKKKKGCQNVEESPLPPAKDSGKEQQAQKKKHKFVNLYSQEGQAKDVVLLKGQNAAKPSADYPNPSHSDFSVLAVTIRVQGKKENGRHPCECQASKHRLINNCLKCGRIVCEQEGSGPCLFCYTLVCSQDEQTMLQSGSKQGDKLYQKLMGGAKQDTETALQHRDRLLEYDRTSERRTRVIDDESDYFAANSVWLSSAEREKMREKEKEQRDKRHASRLDKRVTLDFAGRQVLEEEDGGDQFDPEEILREMAGEGIMPNIADMDDRSQFPEMLLSQALVSAALYGTSSSYFEESVEGQGPHIRQETVVLAQFQDSPIVLDPESLSSLTNSTPDRSRHRVQDREFLEMCDEGYCLSMHQPWASLLVAGIKEFPLARVFVACLRHEGRTWYTAHRGRLWIAAGSKPPSPQEIGDTEHVYRILKGGESRTEVIFIFIRSLLARGLGPSQLYQDSWSHWSPGPRLSYCPLVSAVDEDLRFPTQYPVSCLLGCVNVVDCLPQEEYRTRFPEGESDSPFVFICQDPHELPVRFPVQGKHKIYKLDSKIHQAAQKSLQRVIKIRAEKHSRR</sequence>
<dbReference type="CDD" id="cd06554">
    <property type="entry name" value="ASCH_ASC-1_like"/>
    <property type="match status" value="1"/>
</dbReference>
<dbReference type="InterPro" id="IPR039128">
    <property type="entry name" value="TRIP4-like"/>
</dbReference>
<protein>
    <recommendedName>
        <fullName evidence="6">Activating signal cointegrator 1</fullName>
    </recommendedName>
</protein>
<dbReference type="PANTHER" id="PTHR12963">
    <property type="entry name" value="THYROID RECEPTOR INTERACTING PROTEIN RELATED"/>
    <property type="match status" value="1"/>
</dbReference>
<evidence type="ECO:0000256" key="1">
    <source>
        <dbReference type="SAM" id="MobiDB-lite"/>
    </source>
</evidence>
<dbReference type="GO" id="GO:0005634">
    <property type="term" value="C:nucleus"/>
    <property type="evidence" value="ECO:0007669"/>
    <property type="project" value="InterPro"/>
</dbReference>
<dbReference type="Pfam" id="PF23134">
    <property type="entry name" value="TRIP4_3rd"/>
    <property type="match status" value="1"/>
</dbReference>
<dbReference type="SUPFAM" id="SSF88697">
    <property type="entry name" value="PUA domain-like"/>
    <property type="match status" value="1"/>
</dbReference>
<evidence type="ECO:0000313" key="5">
    <source>
        <dbReference type="EMBL" id="CAD7603333.1"/>
    </source>
</evidence>
<evidence type="ECO:0000259" key="4">
    <source>
        <dbReference type="Pfam" id="PF23135"/>
    </source>
</evidence>
<evidence type="ECO:0000259" key="2">
    <source>
        <dbReference type="Pfam" id="PF06221"/>
    </source>
</evidence>
<name>A0A7R9K444_TIMGE</name>
<reference evidence="5" key="1">
    <citation type="submission" date="2020-11" db="EMBL/GenBank/DDBJ databases">
        <authorList>
            <person name="Tran Van P."/>
        </authorList>
    </citation>
    <scope>NUCLEOTIDE SEQUENCE</scope>
</reference>
<feature type="region of interest" description="Disordered" evidence="1">
    <location>
        <begin position="86"/>
        <end position="120"/>
    </location>
</feature>
<dbReference type="InterPro" id="IPR009349">
    <property type="entry name" value="TRIP4/RQT4_C2HC5_Znf"/>
</dbReference>
<dbReference type="InterPro" id="IPR056994">
    <property type="entry name" value="TRI4_N"/>
</dbReference>
<dbReference type="GO" id="GO:0180022">
    <property type="term" value="C:RQC-trigger complex"/>
    <property type="evidence" value="ECO:0007669"/>
    <property type="project" value="InterPro"/>
</dbReference>
<evidence type="ECO:0000259" key="3">
    <source>
        <dbReference type="Pfam" id="PF23134"/>
    </source>
</evidence>
<organism evidence="5">
    <name type="scientific">Timema genevievae</name>
    <name type="common">Walking stick</name>
    <dbReference type="NCBI Taxonomy" id="629358"/>
    <lineage>
        <taxon>Eukaryota</taxon>
        <taxon>Metazoa</taxon>
        <taxon>Ecdysozoa</taxon>
        <taxon>Arthropoda</taxon>
        <taxon>Hexapoda</taxon>
        <taxon>Insecta</taxon>
        <taxon>Pterygota</taxon>
        <taxon>Neoptera</taxon>
        <taxon>Polyneoptera</taxon>
        <taxon>Phasmatodea</taxon>
        <taxon>Timematodea</taxon>
        <taxon>Timematoidea</taxon>
        <taxon>Timematidae</taxon>
        <taxon>Timema</taxon>
    </lineage>
</organism>
<dbReference type="InterPro" id="IPR015947">
    <property type="entry name" value="PUA-like_sf"/>
</dbReference>